<accession>A0A7W6A099</accession>
<evidence type="ECO:0000313" key="1">
    <source>
        <dbReference type="EMBL" id="MBB3862212.1"/>
    </source>
</evidence>
<proteinExistence type="predicted"/>
<protein>
    <submittedName>
        <fullName evidence="1">Uncharacterized protein</fullName>
    </submittedName>
</protein>
<reference evidence="1 2" key="1">
    <citation type="submission" date="2020-08" db="EMBL/GenBank/DDBJ databases">
        <title>Genomic Encyclopedia of Type Strains, Phase IV (KMG-IV): sequencing the most valuable type-strain genomes for metagenomic binning, comparative biology and taxonomic classification.</title>
        <authorList>
            <person name="Goeker M."/>
        </authorList>
    </citation>
    <scope>NUCLEOTIDE SEQUENCE [LARGE SCALE GENOMIC DNA]</scope>
    <source>
        <strain evidence="1 2">DSM 14552</strain>
    </source>
</reference>
<name>A0A7W6A099_9SPHN</name>
<dbReference type="Proteomes" id="UP000562395">
    <property type="component" value="Unassembled WGS sequence"/>
</dbReference>
<gene>
    <name evidence="1" type="ORF">GGQ88_003510</name>
</gene>
<comment type="caution">
    <text evidence="1">The sequence shown here is derived from an EMBL/GenBank/DDBJ whole genome shotgun (WGS) entry which is preliminary data.</text>
</comment>
<dbReference type="EMBL" id="JACICY010000011">
    <property type="protein sequence ID" value="MBB3862212.1"/>
    <property type="molecule type" value="Genomic_DNA"/>
</dbReference>
<keyword evidence="2" id="KW-1185">Reference proteome</keyword>
<dbReference type="AlphaFoldDB" id="A0A7W6A099"/>
<organism evidence="1 2">
    <name type="scientific">Novosphingobium hassiacum</name>
    <dbReference type="NCBI Taxonomy" id="173676"/>
    <lineage>
        <taxon>Bacteria</taxon>
        <taxon>Pseudomonadati</taxon>
        <taxon>Pseudomonadota</taxon>
        <taxon>Alphaproteobacteria</taxon>
        <taxon>Sphingomonadales</taxon>
        <taxon>Sphingomonadaceae</taxon>
        <taxon>Novosphingobium</taxon>
    </lineage>
</organism>
<evidence type="ECO:0000313" key="2">
    <source>
        <dbReference type="Proteomes" id="UP000562395"/>
    </source>
</evidence>
<dbReference type="RefSeq" id="WP_183614712.1">
    <property type="nucleotide sequence ID" value="NZ_JACICY010000011.1"/>
</dbReference>
<sequence>MMTHTKPESPEILPFTSYFVAVDLSRTEHDLRPIMDCLSHFPDLLKVQASAWIVSVLCSAEELFATLQAALPEGGRLWMSETAGACGWIAGDYRTALQIRSRVRI</sequence>